<organism evidence="1 2">
    <name type="scientific">Aspergillus pseudoustus</name>
    <dbReference type="NCBI Taxonomy" id="1810923"/>
    <lineage>
        <taxon>Eukaryota</taxon>
        <taxon>Fungi</taxon>
        <taxon>Dikarya</taxon>
        <taxon>Ascomycota</taxon>
        <taxon>Pezizomycotina</taxon>
        <taxon>Eurotiomycetes</taxon>
        <taxon>Eurotiomycetidae</taxon>
        <taxon>Eurotiales</taxon>
        <taxon>Aspergillaceae</taxon>
        <taxon>Aspergillus</taxon>
        <taxon>Aspergillus subgen. Nidulantes</taxon>
    </lineage>
</organism>
<name>A0ABR4J9E7_9EURO</name>
<accession>A0ABR4J9E7</accession>
<sequence>MHGVPPPSPKSAMICVVPGLLSPYSSKLLRAPSTGTAITDPTPASCVKPSHGLARELPCVDPWVPVELALSTCPQLRQAQEIGRKSACRIFLSSDNSELRVGVGCEASWG</sequence>
<gene>
    <name evidence="1" type="ORF">BJY01DRAFT_58861</name>
</gene>
<proteinExistence type="predicted"/>
<dbReference type="EMBL" id="JBFXLU010000180">
    <property type="protein sequence ID" value="KAL2836357.1"/>
    <property type="molecule type" value="Genomic_DNA"/>
</dbReference>
<evidence type="ECO:0000313" key="1">
    <source>
        <dbReference type="EMBL" id="KAL2836357.1"/>
    </source>
</evidence>
<protein>
    <submittedName>
        <fullName evidence="1">Uncharacterized protein</fullName>
    </submittedName>
</protein>
<comment type="caution">
    <text evidence="1">The sequence shown here is derived from an EMBL/GenBank/DDBJ whole genome shotgun (WGS) entry which is preliminary data.</text>
</comment>
<reference evidence="1 2" key="1">
    <citation type="submission" date="2024-07" db="EMBL/GenBank/DDBJ databases">
        <title>Section-level genome sequencing and comparative genomics of Aspergillus sections Usti and Cavernicolus.</title>
        <authorList>
            <consortium name="Lawrence Berkeley National Laboratory"/>
            <person name="Nybo J.L."/>
            <person name="Vesth T.C."/>
            <person name="Theobald S."/>
            <person name="Frisvad J.C."/>
            <person name="Larsen T.O."/>
            <person name="Kjaerboelling I."/>
            <person name="Rothschild-Mancinelli K."/>
            <person name="Lyhne E.K."/>
            <person name="Kogle M.E."/>
            <person name="Barry K."/>
            <person name="Clum A."/>
            <person name="Na H."/>
            <person name="Ledsgaard L."/>
            <person name="Lin J."/>
            <person name="Lipzen A."/>
            <person name="Kuo A."/>
            <person name="Riley R."/>
            <person name="Mondo S."/>
            <person name="Labutti K."/>
            <person name="Haridas S."/>
            <person name="Pangalinan J."/>
            <person name="Salamov A.A."/>
            <person name="Simmons B.A."/>
            <person name="Magnuson J.K."/>
            <person name="Chen J."/>
            <person name="Drula E."/>
            <person name="Henrissat B."/>
            <person name="Wiebenga A."/>
            <person name="Lubbers R.J."/>
            <person name="Gomes A.C."/>
            <person name="Makela M.R."/>
            <person name="Stajich J."/>
            <person name="Grigoriev I.V."/>
            <person name="Mortensen U.H."/>
            <person name="De Vries R.P."/>
            <person name="Baker S.E."/>
            <person name="Andersen M.R."/>
        </authorList>
    </citation>
    <scope>NUCLEOTIDE SEQUENCE [LARGE SCALE GENOMIC DNA]</scope>
    <source>
        <strain evidence="1 2">CBS 123904</strain>
    </source>
</reference>
<evidence type="ECO:0000313" key="2">
    <source>
        <dbReference type="Proteomes" id="UP001610446"/>
    </source>
</evidence>
<keyword evidence="2" id="KW-1185">Reference proteome</keyword>
<dbReference type="Proteomes" id="UP001610446">
    <property type="component" value="Unassembled WGS sequence"/>
</dbReference>